<protein>
    <submittedName>
        <fullName evidence="2">Uncharacterized protein</fullName>
    </submittedName>
</protein>
<dbReference type="AlphaFoldDB" id="A0A7T6AQN4"/>
<accession>A0A7T6AQN4</accession>
<dbReference type="EMBL" id="CP054140">
    <property type="protein sequence ID" value="QQG65931.1"/>
    <property type="molecule type" value="Genomic_DNA"/>
</dbReference>
<dbReference type="KEGG" id="dog:HP555_08650"/>
<evidence type="ECO:0000256" key="1">
    <source>
        <dbReference type="SAM" id="MobiDB-lite"/>
    </source>
</evidence>
<reference evidence="2 3" key="1">
    <citation type="submission" date="2020-05" db="EMBL/GenBank/DDBJ databases">
        <title>Complete genome of Desulfobulbus oligotrophicus.</title>
        <authorList>
            <person name="Podar M."/>
        </authorList>
    </citation>
    <scope>NUCLEOTIDE SEQUENCE [LARGE SCALE GENOMIC DNA]</scope>
    <source>
        <strain evidence="2 3">Prop6</strain>
    </source>
</reference>
<name>A0A7T6AQN4_9BACT</name>
<keyword evidence="3" id="KW-1185">Reference proteome</keyword>
<dbReference type="RefSeq" id="WP_199261565.1">
    <property type="nucleotide sequence ID" value="NZ_CP054140.1"/>
</dbReference>
<evidence type="ECO:0000313" key="3">
    <source>
        <dbReference type="Proteomes" id="UP000596092"/>
    </source>
</evidence>
<gene>
    <name evidence="2" type="ORF">HP555_08650</name>
</gene>
<dbReference type="Proteomes" id="UP000596092">
    <property type="component" value="Chromosome"/>
</dbReference>
<organism evidence="2 3">
    <name type="scientific">Desulfobulbus oligotrophicus</name>
    <dbReference type="NCBI Taxonomy" id="1909699"/>
    <lineage>
        <taxon>Bacteria</taxon>
        <taxon>Pseudomonadati</taxon>
        <taxon>Thermodesulfobacteriota</taxon>
        <taxon>Desulfobulbia</taxon>
        <taxon>Desulfobulbales</taxon>
        <taxon>Desulfobulbaceae</taxon>
        <taxon>Desulfobulbus</taxon>
    </lineage>
</organism>
<proteinExistence type="predicted"/>
<sequence length="54" mass="6131">MLFISMKNPGAICLREQNAGHRFVALMQVTIKSHNKNPTGNLHNHDPEFDKSLE</sequence>
<feature type="region of interest" description="Disordered" evidence="1">
    <location>
        <begin position="34"/>
        <end position="54"/>
    </location>
</feature>
<feature type="compositionally biased region" description="Basic and acidic residues" evidence="1">
    <location>
        <begin position="43"/>
        <end position="54"/>
    </location>
</feature>
<evidence type="ECO:0000313" key="2">
    <source>
        <dbReference type="EMBL" id="QQG65931.1"/>
    </source>
</evidence>